<dbReference type="EMBL" id="PKUQ01000022">
    <property type="protein sequence ID" value="PLW76811.1"/>
    <property type="molecule type" value="Genomic_DNA"/>
</dbReference>
<keyword evidence="3" id="KW-0378">Hydrolase</keyword>
<name>A0A2N5XQL2_9HYPH</name>
<organism evidence="5 6">
    <name type="scientific">Cohaesibacter celericrescens</name>
    <dbReference type="NCBI Taxonomy" id="2067669"/>
    <lineage>
        <taxon>Bacteria</taxon>
        <taxon>Pseudomonadati</taxon>
        <taxon>Pseudomonadota</taxon>
        <taxon>Alphaproteobacteria</taxon>
        <taxon>Hyphomicrobiales</taxon>
        <taxon>Cohaesibacteraceae</taxon>
    </lineage>
</organism>
<dbReference type="GO" id="GO:0008233">
    <property type="term" value="F:peptidase activity"/>
    <property type="evidence" value="ECO:0007669"/>
    <property type="project" value="UniProtKB-KW"/>
</dbReference>
<dbReference type="InterPro" id="IPR006433">
    <property type="entry name" value="Prohead_protease"/>
</dbReference>
<evidence type="ECO:0000256" key="3">
    <source>
        <dbReference type="ARBA" id="ARBA00022801"/>
    </source>
</evidence>
<evidence type="ECO:0000259" key="4">
    <source>
        <dbReference type="Pfam" id="PF04586"/>
    </source>
</evidence>
<evidence type="ECO:0000256" key="1">
    <source>
        <dbReference type="ARBA" id="ARBA00022612"/>
    </source>
</evidence>
<dbReference type="SUPFAM" id="SSF50789">
    <property type="entry name" value="Herpes virus serine proteinase, assemblin"/>
    <property type="match status" value="1"/>
</dbReference>
<dbReference type="NCBIfam" id="TIGR01543">
    <property type="entry name" value="proheadase_HK97"/>
    <property type="match status" value="1"/>
</dbReference>
<dbReference type="GO" id="GO:0006508">
    <property type="term" value="P:proteolysis"/>
    <property type="evidence" value="ECO:0007669"/>
    <property type="project" value="UniProtKB-KW"/>
</dbReference>
<keyword evidence="1" id="KW-1188">Viral release from host cell</keyword>
<feature type="domain" description="Prohead serine protease" evidence="4">
    <location>
        <begin position="12"/>
        <end position="157"/>
    </location>
</feature>
<dbReference type="RefSeq" id="WP_101534099.1">
    <property type="nucleotide sequence ID" value="NZ_PKUQ01000022.1"/>
</dbReference>
<dbReference type="InterPro" id="IPR054613">
    <property type="entry name" value="Peptidase_S78_dom"/>
</dbReference>
<dbReference type="OrthoDB" id="9804926at2"/>
<keyword evidence="6" id="KW-1185">Reference proteome</keyword>
<protein>
    <submittedName>
        <fullName evidence="5">HK97 family phage prohead protease</fullName>
    </submittedName>
</protein>
<dbReference type="AlphaFoldDB" id="A0A2N5XQL2"/>
<gene>
    <name evidence="5" type="ORF">C0081_12170</name>
</gene>
<evidence type="ECO:0000256" key="2">
    <source>
        <dbReference type="ARBA" id="ARBA00022670"/>
    </source>
</evidence>
<proteinExistence type="predicted"/>
<dbReference type="Pfam" id="PF04586">
    <property type="entry name" value="Peptidase_S78"/>
    <property type="match status" value="1"/>
</dbReference>
<keyword evidence="2 5" id="KW-0645">Protease</keyword>
<reference evidence="5 6" key="1">
    <citation type="submission" date="2018-01" db="EMBL/GenBank/DDBJ databases">
        <title>The draft genome sequence of Cohaesibacter sp. H1304.</title>
        <authorList>
            <person name="Wang N.-N."/>
            <person name="Du Z.-J."/>
        </authorList>
    </citation>
    <scope>NUCLEOTIDE SEQUENCE [LARGE SCALE GENOMIC DNA]</scope>
    <source>
        <strain evidence="5 6">H1304</strain>
    </source>
</reference>
<evidence type="ECO:0000313" key="6">
    <source>
        <dbReference type="Proteomes" id="UP000234881"/>
    </source>
</evidence>
<sequence length="210" mass="23357">MAIKTFNSPLEIKDINEAGEFSGYGSIFGNKDRGGDVVEKGAFANSLQVRGASGVRCLWQHDPEKPVGVFTKIEEDTKGLYVEGRLLIDHVVKAREIYALLQAKAIGGLSIGFRTVRARRDEKSLVRRLFELDLWEISFVTFPMNEAAMVNSVKSIRDLEKRLRDEGGFSRSEAEAISRSGFDGLKTVRDSRDQAGLSSALQRMAEQFGH</sequence>
<dbReference type="Proteomes" id="UP000234881">
    <property type="component" value="Unassembled WGS sequence"/>
</dbReference>
<accession>A0A2N5XQL2</accession>
<comment type="caution">
    <text evidence="5">The sequence shown here is derived from an EMBL/GenBank/DDBJ whole genome shotgun (WGS) entry which is preliminary data.</text>
</comment>
<evidence type="ECO:0000313" key="5">
    <source>
        <dbReference type="EMBL" id="PLW76811.1"/>
    </source>
</evidence>